<dbReference type="AlphaFoldDB" id="A0A9D7FAP1"/>
<sequence>MNHRLNDLHLRRGRLLERIANQRATLGREAQPLRSSLYTADRLLAIVCIGVDQVKRHPGLAALAVAAFFIARPRRIWRWSKRAFFAWQTWRTVRNKLVVLGLRAGA</sequence>
<evidence type="ECO:0000313" key="1">
    <source>
        <dbReference type="EMBL" id="MBK7422187.1"/>
    </source>
</evidence>
<organism evidence="1 2">
    <name type="scientific">Candidatus Propionivibrio dominans</name>
    <dbReference type="NCBI Taxonomy" id="2954373"/>
    <lineage>
        <taxon>Bacteria</taxon>
        <taxon>Pseudomonadati</taxon>
        <taxon>Pseudomonadota</taxon>
        <taxon>Betaproteobacteria</taxon>
        <taxon>Rhodocyclales</taxon>
        <taxon>Rhodocyclaceae</taxon>
        <taxon>Propionivibrio</taxon>
    </lineage>
</organism>
<gene>
    <name evidence="1" type="ORF">IPJ48_03305</name>
</gene>
<dbReference type="Pfam" id="PF13997">
    <property type="entry name" value="YqjK"/>
    <property type="match status" value="1"/>
</dbReference>
<evidence type="ECO:0000313" key="2">
    <source>
        <dbReference type="Proteomes" id="UP000886602"/>
    </source>
</evidence>
<dbReference type="Proteomes" id="UP000886602">
    <property type="component" value="Unassembled WGS sequence"/>
</dbReference>
<name>A0A9D7FAP1_9RHOO</name>
<protein>
    <submittedName>
        <fullName evidence="1">YqjK-like family protein</fullName>
    </submittedName>
</protein>
<dbReference type="InterPro" id="IPR025612">
    <property type="entry name" value="YqjK"/>
</dbReference>
<comment type="caution">
    <text evidence="1">The sequence shown here is derived from an EMBL/GenBank/DDBJ whole genome shotgun (WGS) entry which is preliminary data.</text>
</comment>
<dbReference type="EMBL" id="JADJNC010000004">
    <property type="protein sequence ID" value="MBK7422187.1"/>
    <property type="molecule type" value="Genomic_DNA"/>
</dbReference>
<proteinExistence type="predicted"/>
<accession>A0A9D7FAP1</accession>
<reference evidence="1" key="1">
    <citation type="submission" date="2020-10" db="EMBL/GenBank/DDBJ databases">
        <title>Connecting structure to function with the recovery of over 1000 high-quality activated sludge metagenome-assembled genomes encoding full-length rRNA genes using long-read sequencing.</title>
        <authorList>
            <person name="Singleton C.M."/>
            <person name="Petriglieri F."/>
            <person name="Kristensen J.M."/>
            <person name="Kirkegaard R.H."/>
            <person name="Michaelsen T.Y."/>
            <person name="Andersen M.H."/>
            <person name="Karst S.M."/>
            <person name="Dueholm M.S."/>
            <person name="Nielsen P.H."/>
            <person name="Albertsen M."/>
        </authorList>
    </citation>
    <scope>NUCLEOTIDE SEQUENCE</scope>
    <source>
        <strain evidence="1">EsbW_18-Q3-R4-48_MAXAC.044</strain>
    </source>
</reference>